<dbReference type="PANTHER" id="PTHR31061:SF24">
    <property type="entry name" value="LD22376P"/>
    <property type="match status" value="1"/>
</dbReference>
<feature type="transmembrane region" description="Helical" evidence="1">
    <location>
        <begin position="369"/>
        <end position="388"/>
    </location>
</feature>
<protein>
    <recommendedName>
        <fullName evidence="2">Heparan-alpha-glucosaminide N-acetyltransferase catalytic domain-containing protein</fullName>
    </recommendedName>
</protein>
<name>F3PWZ0_9BACE</name>
<accession>F3PWZ0</accession>
<dbReference type="STRING" id="763034.HMPREF9446_03278"/>
<evidence type="ECO:0000313" key="4">
    <source>
        <dbReference type="Proteomes" id="UP000003416"/>
    </source>
</evidence>
<keyword evidence="1" id="KW-0472">Membrane</keyword>
<dbReference type="EMBL" id="AFBN01000096">
    <property type="protein sequence ID" value="EGF52069.1"/>
    <property type="molecule type" value="Genomic_DNA"/>
</dbReference>
<feature type="transmembrane region" description="Helical" evidence="1">
    <location>
        <begin position="255"/>
        <end position="272"/>
    </location>
</feature>
<feature type="transmembrane region" description="Helical" evidence="1">
    <location>
        <begin position="137"/>
        <end position="155"/>
    </location>
</feature>
<feature type="transmembrane region" description="Helical" evidence="1">
    <location>
        <begin position="323"/>
        <end position="343"/>
    </location>
</feature>
<dbReference type="Pfam" id="PF07786">
    <property type="entry name" value="HGSNAT_cat"/>
    <property type="match status" value="1"/>
</dbReference>
<feature type="transmembrane region" description="Helical" evidence="1">
    <location>
        <begin position="53"/>
        <end position="70"/>
    </location>
</feature>
<feature type="domain" description="Heparan-alpha-glucosaminide N-acetyltransferase catalytic" evidence="2">
    <location>
        <begin position="9"/>
        <end position="238"/>
    </location>
</feature>
<keyword evidence="4" id="KW-1185">Reference proteome</keyword>
<dbReference type="HOGENOM" id="CLU_029171_4_0_10"/>
<keyword evidence="1" id="KW-0812">Transmembrane</keyword>
<proteinExistence type="predicted"/>
<comment type="caution">
    <text evidence="3">The sequence shown here is derived from an EMBL/GenBank/DDBJ whole genome shotgun (WGS) entry which is preliminary data.</text>
</comment>
<keyword evidence="1" id="KW-1133">Transmembrane helix</keyword>
<dbReference type="GeneID" id="86050674"/>
<evidence type="ECO:0000259" key="2">
    <source>
        <dbReference type="Pfam" id="PF07786"/>
    </source>
</evidence>
<feature type="transmembrane region" description="Helical" evidence="1">
    <location>
        <begin position="90"/>
        <end position="110"/>
    </location>
</feature>
<evidence type="ECO:0000313" key="3">
    <source>
        <dbReference type="EMBL" id="EGF52069.1"/>
    </source>
</evidence>
<dbReference type="PANTHER" id="PTHR31061">
    <property type="entry name" value="LD22376P"/>
    <property type="match status" value="1"/>
</dbReference>
<dbReference type="InterPro" id="IPR012429">
    <property type="entry name" value="HGSNAT_cat"/>
</dbReference>
<feature type="transmembrane region" description="Helical" evidence="1">
    <location>
        <begin position="212"/>
        <end position="234"/>
    </location>
</feature>
<dbReference type="RefSeq" id="WP_009126497.1">
    <property type="nucleotide sequence ID" value="NZ_GL882689.1"/>
</dbReference>
<gene>
    <name evidence="3" type="ORF">HMPREF9446_03278</name>
</gene>
<dbReference type="eggNOG" id="COG4299">
    <property type="taxonomic scope" value="Bacteria"/>
</dbReference>
<evidence type="ECO:0000256" key="1">
    <source>
        <dbReference type="SAM" id="Phobius"/>
    </source>
</evidence>
<feature type="transmembrane region" description="Helical" evidence="1">
    <location>
        <begin position="162"/>
        <end position="183"/>
    </location>
</feature>
<organism evidence="3 4">
    <name type="scientific">Bacteroides fluxus YIT 12057</name>
    <dbReference type="NCBI Taxonomy" id="763034"/>
    <lineage>
        <taxon>Bacteria</taxon>
        <taxon>Pseudomonadati</taxon>
        <taxon>Bacteroidota</taxon>
        <taxon>Bacteroidia</taxon>
        <taxon>Bacteroidales</taxon>
        <taxon>Bacteroidaceae</taxon>
        <taxon>Bacteroides</taxon>
    </lineage>
</organism>
<dbReference type="Proteomes" id="UP000003416">
    <property type="component" value="Unassembled WGS sequence"/>
</dbReference>
<reference evidence="3 4" key="1">
    <citation type="submission" date="2011-02" db="EMBL/GenBank/DDBJ databases">
        <authorList>
            <person name="Weinstock G."/>
            <person name="Sodergren E."/>
            <person name="Clifton S."/>
            <person name="Fulton L."/>
            <person name="Fulton B."/>
            <person name="Courtney L."/>
            <person name="Fronick C."/>
            <person name="Harrison M."/>
            <person name="Strong C."/>
            <person name="Farmer C."/>
            <person name="Delahaunty K."/>
            <person name="Markovic C."/>
            <person name="Hall O."/>
            <person name="Minx P."/>
            <person name="Tomlinson C."/>
            <person name="Mitreva M."/>
            <person name="Hou S."/>
            <person name="Chen J."/>
            <person name="Wollam A."/>
            <person name="Pepin K.H."/>
            <person name="Johnson M."/>
            <person name="Bhonagiri V."/>
            <person name="Zhang X."/>
            <person name="Suruliraj S."/>
            <person name="Warren W."/>
            <person name="Chinwalla A."/>
            <person name="Mardis E.R."/>
            <person name="Wilson R.K."/>
        </authorList>
    </citation>
    <scope>NUCLEOTIDE SEQUENCE [LARGE SCALE GENOMIC DNA]</scope>
    <source>
        <strain evidence="3 4">YIT 12057</strain>
    </source>
</reference>
<sequence>MNSQKTSKRILALDILRGITIAGMIMVNNPGSWAHIYAPLAHAQWIGLTPTDLVFPFFMFIMGISTYISLKKYNFEFSHAAALKILKRTVIIFLIGMAIGWFSRFCYYWSSAPDNLGFGENLWASVWTFDRMRILGVMQRLALCYGATSIIALTMKHKNIPYLIATLLIGYFILLLGGNGFAYNETNILSIVDRAVLTPAHMYKDNGIDPEGILSTIPAIAHVLLGFCVGRMMLGDSQSAKGDRTNVLDSHLIKLFLAGTILTFAGFLLSYGCPISKKIWSPTFVLVTCGLASSFLALLIWIIDVKGYKRWSMFFESFGVNPLFMYVLGGVLSILFGCISFPWNGGSISIHGFLYKTTLVPLFGETGGSLAYALIFIAINWCIGYQLYKRKIYIKI</sequence>
<feature type="transmembrane region" description="Helical" evidence="1">
    <location>
        <begin position="12"/>
        <end position="33"/>
    </location>
</feature>
<feature type="transmembrane region" description="Helical" evidence="1">
    <location>
        <begin position="284"/>
        <end position="303"/>
    </location>
</feature>
<dbReference type="AlphaFoldDB" id="F3PWZ0"/>